<evidence type="ECO:0000313" key="2">
    <source>
        <dbReference type="EMBL" id="CAF4230993.1"/>
    </source>
</evidence>
<organism evidence="2 3">
    <name type="scientific">Adineta steineri</name>
    <dbReference type="NCBI Taxonomy" id="433720"/>
    <lineage>
        <taxon>Eukaryota</taxon>
        <taxon>Metazoa</taxon>
        <taxon>Spiralia</taxon>
        <taxon>Gnathifera</taxon>
        <taxon>Rotifera</taxon>
        <taxon>Eurotatoria</taxon>
        <taxon>Bdelloidea</taxon>
        <taxon>Adinetida</taxon>
        <taxon>Adinetidae</taxon>
        <taxon>Adineta</taxon>
    </lineage>
</organism>
<protein>
    <submittedName>
        <fullName evidence="2">Uncharacterized protein</fullName>
    </submittedName>
</protein>
<dbReference type="EMBL" id="CAJOAZ010011058">
    <property type="protein sequence ID" value="CAF4230993.1"/>
    <property type="molecule type" value="Genomic_DNA"/>
</dbReference>
<dbReference type="AlphaFoldDB" id="A0A820DEJ6"/>
<dbReference type="Proteomes" id="UP000663844">
    <property type="component" value="Unassembled WGS sequence"/>
</dbReference>
<evidence type="ECO:0000256" key="1">
    <source>
        <dbReference type="SAM" id="MobiDB-lite"/>
    </source>
</evidence>
<evidence type="ECO:0000313" key="3">
    <source>
        <dbReference type="Proteomes" id="UP000663844"/>
    </source>
</evidence>
<reference evidence="2" key="1">
    <citation type="submission" date="2021-02" db="EMBL/GenBank/DDBJ databases">
        <authorList>
            <person name="Nowell W R."/>
        </authorList>
    </citation>
    <scope>NUCLEOTIDE SEQUENCE</scope>
</reference>
<sequence length="77" mass="8432">EEDLRPLSETETEPAPIRLRNNGLPPHAGDAACIIIPSRSLTTSVRTPVLDRSRSNSVDSDEIEKIPDTVTNDLIII</sequence>
<proteinExistence type="predicted"/>
<comment type="caution">
    <text evidence="2">The sequence shown here is derived from an EMBL/GenBank/DDBJ whole genome shotgun (WGS) entry which is preliminary data.</text>
</comment>
<name>A0A820DEJ6_9BILA</name>
<feature type="region of interest" description="Disordered" evidence="1">
    <location>
        <begin position="1"/>
        <end position="24"/>
    </location>
</feature>
<gene>
    <name evidence="2" type="ORF">OXD698_LOCUS42395</name>
</gene>
<feature type="non-terminal residue" evidence="2">
    <location>
        <position position="1"/>
    </location>
</feature>
<accession>A0A820DEJ6</accession>